<comment type="caution">
    <text evidence="2">The sequence shown here is derived from an EMBL/GenBank/DDBJ whole genome shotgun (WGS) entry which is preliminary data.</text>
</comment>
<gene>
    <name evidence="2" type="ORF">BHK98_02845</name>
</gene>
<dbReference type="RefSeq" id="WP_075712095.1">
    <property type="nucleotide sequence ID" value="NZ_MJIE01000001.1"/>
</dbReference>
<name>A0A1Q9JG43_9FIRM</name>
<evidence type="ECO:0000313" key="2">
    <source>
        <dbReference type="EMBL" id="OLR55094.1"/>
    </source>
</evidence>
<keyword evidence="3" id="KW-1185">Reference proteome</keyword>
<feature type="region of interest" description="Disordered" evidence="1">
    <location>
        <begin position="23"/>
        <end position="42"/>
    </location>
</feature>
<reference evidence="2 3" key="1">
    <citation type="journal article" date="2016" name="Appl. Environ. Microbiol.">
        <title>Function and Phylogeny of Bacterial Butyryl Coenzyme A:Acetate Transferases and Their Diversity in the Proximal Colon of Swine.</title>
        <authorList>
            <person name="Trachsel J."/>
            <person name="Bayles D.O."/>
            <person name="Looft T."/>
            <person name="Levine U.Y."/>
            <person name="Allen H.K."/>
        </authorList>
    </citation>
    <scope>NUCLEOTIDE SEQUENCE [LARGE SCALE GENOMIC DNA]</scope>
    <source>
        <strain evidence="2 3">68-3-10</strain>
    </source>
</reference>
<dbReference type="AlphaFoldDB" id="A0A1Q9JG43"/>
<dbReference type="EMBL" id="MJIE01000001">
    <property type="protein sequence ID" value="OLR55094.1"/>
    <property type="molecule type" value="Genomic_DNA"/>
</dbReference>
<feature type="compositionally biased region" description="Basic and acidic residues" evidence="1">
    <location>
        <begin position="26"/>
        <end position="42"/>
    </location>
</feature>
<proteinExistence type="predicted"/>
<sequence length="67" mass="7712">MQLILIGVIFMVGLLLYYIFSTSGGSDKERPEKKKPDDDLRQEENVIYLSDDIDKIKRNHNIGGKDQ</sequence>
<evidence type="ECO:0000313" key="3">
    <source>
        <dbReference type="Proteomes" id="UP000187404"/>
    </source>
</evidence>
<protein>
    <submittedName>
        <fullName evidence="2">Uncharacterized protein</fullName>
    </submittedName>
</protein>
<dbReference type="Proteomes" id="UP000187404">
    <property type="component" value="Unassembled WGS sequence"/>
</dbReference>
<evidence type="ECO:0000256" key="1">
    <source>
        <dbReference type="SAM" id="MobiDB-lite"/>
    </source>
</evidence>
<accession>A0A1Q9JG43</accession>
<organism evidence="2 3">
    <name type="scientific">Hornefia porci</name>
    <dbReference type="NCBI Taxonomy" id="2652292"/>
    <lineage>
        <taxon>Bacteria</taxon>
        <taxon>Bacillati</taxon>
        <taxon>Bacillota</taxon>
        <taxon>Clostridia</taxon>
        <taxon>Peptostreptococcales</taxon>
        <taxon>Anaerovoracaceae</taxon>
        <taxon>Hornefia</taxon>
    </lineage>
</organism>